<proteinExistence type="predicted"/>
<sequence length="258" mass="29658">MEAITGLPELTELHLFSGSFEPDPGEYEFNRLTLDQAGTDDTTVDRERVTSPMRITRLVLEKLEHRFDLMKFFLDRRYFDLESLKDLSLVWMRVEDQIGIPTLDYRYLDRLLERVGPTLKCLKLGIFGGGRRPRDRYLEHFTTSPMTSPLQRLVALEVSVECKEPSFHGLSPSPHLALLRSLSTSFLTRVELALSLDVEDFPEVDEQYFIQPEENATQHWKAVDCLLADEMISCLPEPSYFDHTRIRIFSGLGSIGGI</sequence>
<gene>
    <name evidence="1" type="ORF">VKT23_019145</name>
</gene>
<evidence type="ECO:0000313" key="1">
    <source>
        <dbReference type="EMBL" id="KAK7436433.1"/>
    </source>
</evidence>
<dbReference type="EMBL" id="JBANRG010000094">
    <property type="protein sequence ID" value="KAK7436433.1"/>
    <property type="molecule type" value="Genomic_DNA"/>
</dbReference>
<accession>A0ABR1IM40</accession>
<evidence type="ECO:0000313" key="2">
    <source>
        <dbReference type="Proteomes" id="UP001498398"/>
    </source>
</evidence>
<comment type="caution">
    <text evidence="1">The sequence shown here is derived from an EMBL/GenBank/DDBJ whole genome shotgun (WGS) entry which is preliminary data.</text>
</comment>
<reference evidence="1 2" key="1">
    <citation type="submission" date="2024-01" db="EMBL/GenBank/DDBJ databases">
        <title>A draft genome for the cacao thread blight pathogen Marasmiellus scandens.</title>
        <authorList>
            <person name="Baruah I.K."/>
            <person name="Leung J."/>
            <person name="Bukari Y."/>
            <person name="Amoako-Attah I."/>
            <person name="Meinhardt L.W."/>
            <person name="Bailey B.A."/>
            <person name="Cohen S.P."/>
        </authorList>
    </citation>
    <scope>NUCLEOTIDE SEQUENCE [LARGE SCALE GENOMIC DNA]</scope>
    <source>
        <strain evidence="1 2">GH-19</strain>
    </source>
</reference>
<organism evidence="1 2">
    <name type="scientific">Marasmiellus scandens</name>
    <dbReference type="NCBI Taxonomy" id="2682957"/>
    <lineage>
        <taxon>Eukaryota</taxon>
        <taxon>Fungi</taxon>
        <taxon>Dikarya</taxon>
        <taxon>Basidiomycota</taxon>
        <taxon>Agaricomycotina</taxon>
        <taxon>Agaricomycetes</taxon>
        <taxon>Agaricomycetidae</taxon>
        <taxon>Agaricales</taxon>
        <taxon>Marasmiineae</taxon>
        <taxon>Omphalotaceae</taxon>
        <taxon>Marasmiellus</taxon>
    </lineage>
</organism>
<dbReference type="Proteomes" id="UP001498398">
    <property type="component" value="Unassembled WGS sequence"/>
</dbReference>
<name>A0ABR1IM40_9AGAR</name>
<keyword evidence="2" id="KW-1185">Reference proteome</keyword>
<protein>
    <submittedName>
        <fullName evidence="1">Uncharacterized protein</fullName>
    </submittedName>
</protein>